<evidence type="ECO:0000313" key="3">
    <source>
        <dbReference type="Proteomes" id="UP000603234"/>
    </source>
</evidence>
<feature type="chain" id="PRO_5047365916" description="DUF5640 domain-containing protein" evidence="1">
    <location>
        <begin position="25"/>
        <end position="130"/>
    </location>
</feature>
<sequence length="130" mass="14541">MKRKILLAALLAIVMIGLCGCETASPIVGKWETGDSDHIVNYEFTADHRVILDQRLDDGTWQRLECSYELKEGRLLRSGYESDADGCTEDQVPVIFHINGDELTLEALSHLGQSQYHRVDAFTCSNPAFP</sequence>
<evidence type="ECO:0008006" key="4">
    <source>
        <dbReference type="Google" id="ProtNLM"/>
    </source>
</evidence>
<dbReference type="RefSeq" id="WP_186841828.1">
    <property type="nucleotide sequence ID" value="NZ_WJBC01000006.1"/>
</dbReference>
<protein>
    <recommendedName>
        <fullName evidence="4">DUF5640 domain-containing protein</fullName>
    </recommendedName>
</protein>
<dbReference type="EMBL" id="WJBC01000006">
    <property type="protein sequence ID" value="MBC3803938.1"/>
    <property type="molecule type" value="Genomic_DNA"/>
</dbReference>
<evidence type="ECO:0000256" key="1">
    <source>
        <dbReference type="SAM" id="SignalP"/>
    </source>
</evidence>
<organism evidence="2 3">
    <name type="scientific">Acetobacterium fimetarium</name>
    <dbReference type="NCBI Taxonomy" id="52691"/>
    <lineage>
        <taxon>Bacteria</taxon>
        <taxon>Bacillati</taxon>
        <taxon>Bacillota</taxon>
        <taxon>Clostridia</taxon>
        <taxon>Eubacteriales</taxon>
        <taxon>Eubacteriaceae</taxon>
        <taxon>Acetobacterium</taxon>
    </lineage>
</organism>
<evidence type="ECO:0000313" key="2">
    <source>
        <dbReference type="EMBL" id="MBC3803938.1"/>
    </source>
</evidence>
<name>A0ABR6WU52_9FIRM</name>
<dbReference type="Proteomes" id="UP000603234">
    <property type="component" value="Unassembled WGS sequence"/>
</dbReference>
<dbReference type="PROSITE" id="PS51257">
    <property type="entry name" value="PROKAR_LIPOPROTEIN"/>
    <property type="match status" value="1"/>
</dbReference>
<proteinExistence type="predicted"/>
<accession>A0ABR6WU52</accession>
<reference evidence="2 3" key="1">
    <citation type="journal article" date="2020" name="mSystems">
        <title>Defining Genomic and Predicted Metabolic Features of the Acetobacterium Genus.</title>
        <authorList>
            <person name="Ross D.E."/>
            <person name="Marshall C.W."/>
            <person name="Gulliver D."/>
            <person name="May H.D."/>
            <person name="Norman R.S."/>
        </authorList>
    </citation>
    <scope>NUCLEOTIDE SEQUENCE [LARGE SCALE GENOMIC DNA]</scope>
    <source>
        <strain evidence="2 3">DSM 8238</strain>
    </source>
</reference>
<keyword evidence="3" id="KW-1185">Reference proteome</keyword>
<gene>
    <name evidence="2" type="ORF">GH808_05740</name>
</gene>
<comment type="caution">
    <text evidence="2">The sequence shown here is derived from an EMBL/GenBank/DDBJ whole genome shotgun (WGS) entry which is preliminary data.</text>
</comment>
<feature type="signal peptide" evidence="1">
    <location>
        <begin position="1"/>
        <end position="24"/>
    </location>
</feature>
<keyword evidence="1" id="KW-0732">Signal</keyword>